<evidence type="ECO:0000313" key="1">
    <source>
        <dbReference type="EMBL" id="GLQ07050.1"/>
    </source>
</evidence>
<evidence type="ECO:0008006" key="3">
    <source>
        <dbReference type="Google" id="ProtNLM"/>
    </source>
</evidence>
<gene>
    <name evidence="1" type="ORF">GCM10007924_22710</name>
</gene>
<proteinExistence type="predicted"/>
<dbReference type="Pfam" id="PF09923">
    <property type="entry name" value="DUF2155"/>
    <property type="match status" value="1"/>
</dbReference>
<protein>
    <recommendedName>
        <fullName evidence="3">Glycosyl hydrolase family 5</fullName>
    </recommendedName>
</protein>
<reference evidence="1" key="2">
    <citation type="submission" date="2023-01" db="EMBL/GenBank/DDBJ databases">
        <title>Draft genome sequence of Sneathiella chinensis strain NBRC 103408.</title>
        <authorList>
            <person name="Sun Q."/>
            <person name="Mori K."/>
        </authorList>
    </citation>
    <scope>NUCLEOTIDE SEQUENCE</scope>
    <source>
        <strain evidence="1">NBRC 103408</strain>
    </source>
</reference>
<organism evidence="1 2">
    <name type="scientific">Sneathiella chinensis</name>
    <dbReference type="NCBI Taxonomy" id="349750"/>
    <lineage>
        <taxon>Bacteria</taxon>
        <taxon>Pseudomonadati</taxon>
        <taxon>Pseudomonadota</taxon>
        <taxon>Alphaproteobacteria</taxon>
        <taxon>Sneathiellales</taxon>
        <taxon>Sneathiellaceae</taxon>
        <taxon>Sneathiella</taxon>
    </lineage>
</organism>
<dbReference type="InterPro" id="IPR019225">
    <property type="entry name" value="DUF2155"/>
</dbReference>
<dbReference type="EMBL" id="BSNF01000008">
    <property type="protein sequence ID" value="GLQ07050.1"/>
    <property type="molecule type" value="Genomic_DNA"/>
</dbReference>
<dbReference type="Proteomes" id="UP001161409">
    <property type="component" value="Unassembled WGS sequence"/>
</dbReference>
<reference evidence="1" key="1">
    <citation type="journal article" date="2014" name="Int. J. Syst. Evol. Microbiol.">
        <title>Complete genome of a new Firmicutes species belonging to the dominant human colonic microbiota ('Ruminococcus bicirculans') reveals two chromosomes and a selective capacity to utilize plant glucans.</title>
        <authorList>
            <consortium name="NISC Comparative Sequencing Program"/>
            <person name="Wegmann U."/>
            <person name="Louis P."/>
            <person name="Goesmann A."/>
            <person name="Henrissat B."/>
            <person name="Duncan S.H."/>
            <person name="Flint H.J."/>
        </authorList>
    </citation>
    <scope>NUCLEOTIDE SEQUENCE</scope>
    <source>
        <strain evidence="1">NBRC 103408</strain>
    </source>
</reference>
<keyword evidence="2" id="KW-1185">Reference proteome</keyword>
<accession>A0ABQ5U4G2</accession>
<evidence type="ECO:0000313" key="2">
    <source>
        <dbReference type="Proteomes" id="UP001161409"/>
    </source>
</evidence>
<name>A0ABQ5U4G2_9PROT</name>
<sequence length="139" mass="15077">MSGLRISKPALLKKSGGVLLAALLGLTGALFSGQESQASSVPGKEVVLRALDKVTARTEDLTIPIGQSVYYGTLQITARKCLKRPPEETPETSTFLEILDNKQDEDPVLVFMGWMFASSPALSALEHPVYDVWVIDCKI</sequence>
<comment type="caution">
    <text evidence="1">The sequence shown here is derived from an EMBL/GenBank/DDBJ whole genome shotgun (WGS) entry which is preliminary data.</text>
</comment>